<dbReference type="AlphaFoldDB" id="A0A9W8TS69"/>
<protein>
    <submittedName>
        <fullName evidence="1">Uncharacterized protein</fullName>
    </submittedName>
</protein>
<keyword evidence="2" id="KW-1185">Reference proteome</keyword>
<sequence>MWLVCDQFKGIIFLNLFVLKLQPQLDYVVIVKQQPRRIEAIFAATLKLAQMGKGTQSREGRKSAPAENLRMRACSSARPVRDLELDGMSKTVSGVYGFGGLSVAKPYPAEKVRSSFAKATETKGQGYDPS</sequence>
<proteinExistence type="predicted"/>
<evidence type="ECO:0000313" key="2">
    <source>
        <dbReference type="Proteomes" id="UP001148614"/>
    </source>
</evidence>
<organism evidence="1 2">
    <name type="scientific">Xylaria arbuscula</name>
    <dbReference type="NCBI Taxonomy" id="114810"/>
    <lineage>
        <taxon>Eukaryota</taxon>
        <taxon>Fungi</taxon>
        <taxon>Dikarya</taxon>
        <taxon>Ascomycota</taxon>
        <taxon>Pezizomycotina</taxon>
        <taxon>Sordariomycetes</taxon>
        <taxon>Xylariomycetidae</taxon>
        <taxon>Xylariales</taxon>
        <taxon>Xylariaceae</taxon>
        <taxon>Xylaria</taxon>
    </lineage>
</organism>
<reference evidence="1" key="1">
    <citation type="submission" date="2022-07" db="EMBL/GenBank/DDBJ databases">
        <title>Genome Sequence of Xylaria arbuscula.</title>
        <authorList>
            <person name="Buettner E."/>
        </authorList>
    </citation>
    <scope>NUCLEOTIDE SEQUENCE</scope>
    <source>
        <strain evidence="1">VT107</strain>
    </source>
</reference>
<name>A0A9W8TS69_9PEZI</name>
<dbReference type="Proteomes" id="UP001148614">
    <property type="component" value="Unassembled WGS sequence"/>
</dbReference>
<evidence type="ECO:0000313" key="1">
    <source>
        <dbReference type="EMBL" id="KAJ3580344.1"/>
    </source>
</evidence>
<comment type="caution">
    <text evidence="1">The sequence shown here is derived from an EMBL/GenBank/DDBJ whole genome shotgun (WGS) entry which is preliminary data.</text>
</comment>
<dbReference type="EMBL" id="JANPWZ010000013">
    <property type="protein sequence ID" value="KAJ3580344.1"/>
    <property type="molecule type" value="Genomic_DNA"/>
</dbReference>
<accession>A0A9W8TS69</accession>
<gene>
    <name evidence="1" type="ORF">NPX13_g222</name>
</gene>